<proteinExistence type="predicted"/>
<keyword evidence="2" id="KW-1185">Reference proteome</keyword>
<dbReference type="RefSeq" id="WP_119531933.1">
    <property type="nucleotide sequence ID" value="NZ_JBHSSP010000044.1"/>
</dbReference>
<protein>
    <submittedName>
        <fullName evidence="1">Uncharacterized protein</fullName>
    </submittedName>
</protein>
<name>A0A3A1YGS3_9GAMM</name>
<dbReference type="AlphaFoldDB" id="A0A3A1YGS3"/>
<comment type="caution">
    <text evidence="1">The sequence shown here is derived from an EMBL/GenBank/DDBJ whole genome shotgun (WGS) entry which is preliminary data.</text>
</comment>
<reference evidence="1 2" key="1">
    <citation type="submission" date="2017-08" db="EMBL/GenBank/DDBJ databases">
        <title>Reclassification of Bisgaard taxon 37 and 44.</title>
        <authorList>
            <person name="Christensen H."/>
        </authorList>
    </citation>
    <scope>NUCLEOTIDE SEQUENCE [LARGE SCALE GENOMIC DNA]</scope>
    <source>
        <strain evidence="1 2">111</strain>
    </source>
</reference>
<evidence type="ECO:0000313" key="1">
    <source>
        <dbReference type="EMBL" id="RIY36459.1"/>
    </source>
</evidence>
<accession>A0A3A1YGS3</accession>
<dbReference type="OrthoDB" id="5674692at2"/>
<evidence type="ECO:0000313" key="2">
    <source>
        <dbReference type="Proteomes" id="UP000265916"/>
    </source>
</evidence>
<organism evidence="1 2">
    <name type="scientific">Psittacicella hinzii</name>
    <dbReference type="NCBI Taxonomy" id="2028575"/>
    <lineage>
        <taxon>Bacteria</taxon>
        <taxon>Pseudomonadati</taxon>
        <taxon>Pseudomonadota</taxon>
        <taxon>Gammaproteobacteria</taxon>
        <taxon>Pasteurellales</taxon>
        <taxon>Psittacicellaceae</taxon>
        <taxon>Psittacicella</taxon>
    </lineage>
</organism>
<sequence>MYNAHLLDHKILLNSLRPENIYSNAIHSRVNKLSIKDLQVFIAANLEQQISYLYELVRSLDIEQMYQFANQEQIVETDLIAPFNINSKHLDACVFLLGSLTQIQDVLYLLKKPVNLYTEIQIESLDSFVDQALDVIDFCNTGFDFYAAENESNDNLVFLIIKSVVDYLYQLIAAIEAVLNNEEAGLILMAQETSLFNLYYQRNFYEVSLNQHLTNESLSEYALFETELTRQWEVYRLLTTKVENNKTPTLKQFEAQLAKIQKSALKQYIREYNKFIGTVYEN</sequence>
<dbReference type="EMBL" id="NRJG01000106">
    <property type="protein sequence ID" value="RIY36459.1"/>
    <property type="molecule type" value="Genomic_DNA"/>
</dbReference>
<dbReference type="Proteomes" id="UP000265916">
    <property type="component" value="Unassembled WGS sequence"/>
</dbReference>
<gene>
    <name evidence="1" type="ORF">CKF58_05895</name>
</gene>